<feature type="transmembrane region" description="Helical" evidence="9">
    <location>
        <begin position="77"/>
        <end position="96"/>
    </location>
</feature>
<dbReference type="Gene3D" id="3.60.110.10">
    <property type="entry name" value="Carbon-nitrogen hydrolase"/>
    <property type="match status" value="1"/>
</dbReference>
<evidence type="ECO:0000256" key="7">
    <source>
        <dbReference type="ARBA" id="ARBA00023136"/>
    </source>
</evidence>
<dbReference type="SUPFAM" id="SSF56317">
    <property type="entry name" value="Carbon-nitrogen hydrolase"/>
    <property type="match status" value="1"/>
</dbReference>
<dbReference type="Proteomes" id="UP000183788">
    <property type="component" value="Unassembled WGS sequence"/>
</dbReference>
<keyword evidence="4 9" id="KW-0808">Transferase</keyword>
<accession>A0A1K1RF26</accession>
<evidence type="ECO:0000256" key="6">
    <source>
        <dbReference type="ARBA" id="ARBA00022989"/>
    </source>
</evidence>
<dbReference type="NCBIfam" id="TIGR00546">
    <property type="entry name" value="lnt"/>
    <property type="match status" value="1"/>
</dbReference>
<dbReference type="EMBL" id="FPIZ01000011">
    <property type="protein sequence ID" value="SFW70553.1"/>
    <property type="molecule type" value="Genomic_DNA"/>
</dbReference>
<proteinExistence type="inferred from homology"/>
<comment type="subcellular location">
    <subcellularLocation>
        <location evidence="1 9">Cell membrane</location>
        <topology evidence="1 9">Multi-pass membrane protein</topology>
    </subcellularLocation>
</comment>
<feature type="transmembrane region" description="Helical" evidence="9">
    <location>
        <begin position="51"/>
        <end position="71"/>
    </location>
</feature>
<evidence type="ECO:0000256" key="8">
    <source>
        <dbReference type="ARBA" id="ARBA00023315"/>
    </source>
</evidence>
<sequence length="535" mass="61146">MAKRYLPAILSLTGSLLLWAAWPTSPLTFLIFIAFIPLFRLADIVENRARFFGSAFLLLFCWNVATTWWVGNTTVPASGVAANLLNTLFMLVPVMGYRRTRKWVSPTLAYFTFIVYWMTFEYIHLHWELSWPWLTLGNAFAMHPNWVQWYEYTGVSGGTLWILATNLAIYHVWFQYKFYRKPIIPQIWKPVLILAIPLGISAVINTNLSFPAKGAQTQVVIVQPNIDPYDKFADENEALEVNKMLQLTTSQIDTETAFVVWPETALFVHGAWENKLTYEDYTQKIRLLLQQYPQATLVSGAVTLKRYNQNEEIPSSARRNADGDMIYDVFNAGVQIDTSNVVEVYHKSKLVPGVELIPYVHYLSFMNSLALDFGGISGSYGRSPGVELMENKATQVKIFPTICYESVYGEFVAEHVRKGANILFIMTNDGWWGNTEGHRQHLQYARLRAIETRRWVARSANTGISAIINKKGEIVASLPYWQEGVLKANVTASTYLTFYVKYGDLLSKAAVLFCILLILYSYFLRLTRKRITNTL</sequence>
<evidence type="ECO:0000256" key="5">
    <source>
        <dbReference type="ARBA" id="ARBA00022692"/>
    </source>
</evidence>
<keyword evidence="6 9" id="KW-1133">Transmembrane helix</keyword>
<feature type="transmembrane region" description="Helical" evidence="9">
    <location>
        <begin position="108"/>
        <end position="127"/>
    </location>
</feature>
<name>A0A1K1RF26_9BACT</name>
<feature type="transmembrane region" description="Helical" evidence="9">
    <location>
        <begin position="147"/>
        <end position="170"/>
    </location>
</feature>
<dbReference type="Proteomes" id="UP001326715">
    <property type="component" value="Chromosome"/>
</dbReference>
<evidence type="ECO:0000256" key="4">
    <source>
        <dbReference type="ARBA" id="ARBA00022679"/>
    </source>
</evidence>
<evidence type="ECO:0000313" key="14">
    <source>
        <dbReference type="Proteomes" id="UP001326715"/>
    </source>
</evidence>
<evidence type="ECO:0000256" key="3">
    <source>
        <dbReference type="ARBA" id="ARBA00022475"/>
    </source>
</evidence>
<protein>
    <recommendedName>
        <fullName evidence="9">Apolipoprotein N-acyltransferase</fullName>
        <shortName evidence="9">ALP N-acyltransferase</shortName>
        <ecNumber evidence="9">2.3.1.269</ecNumber>
    </recommendedName>
</protein>
<dbReference type="PANTHER" id="PTHR38686">
    <property type="entry name" value="APOLIPOPROTEIN N-ACYLTRANSFERASE"/>
    <property type="match status" value="1"/>
</dbReference>
<dbReference type="EC" id="2.3.1.269" evidence="9"/>
<feature type="transmembrane region" description="Helical" evidence="9">
    <location>
        <begin position="191"/>
        <end position="210"/>
    </location>
</feature>
<keyword evidence="8 9" id="KW-0012">Acyltransferase</keyword>
<dbReference type="Pfam" id="PF00795">
    <property type="entry name" value="CN_hydrolase"/>
    <property type="match status" value="1"/>
</dbReference>
<dbReference type="InterPro" id="IPR004563">
    <property type="entry name" value="Apolipo_AcylTrfase"/>
</dbReference>
<gene>
    <name evidence="9 12" type="primary">lnt</name>
    <name evidence="11" type="ORF">SAMN05661012_03726</name>
    <name evidence="12" type="ORF">SR876_27420</name>
</gene>
<reference evidence="12 14" key="2">
    <citation type="submission" date="2023-11" db="EMBL/GenBank/DDBJ databases">
        <title>MicrobeMod: A computational toolkit for identifying prokaryotic methylation and restriction-modification with nanopore sequencing.</title>
        <authorList>
            <person name="Crits-Christoph A."/>
            <person name="Kang S.C."/>
            <person name="Lee H."/>
            <person name="Ostrov N."/>
        </authorList>
    </citation>
    <scope>NUCLEOTIDE SEQUENCE [LARGE SCALE GENOMIC DNA]</scope>
    <source>
        <strain evidence="12 14">ATCC 23090</strain>
    </source>
</reference>
<evidence type="ECO:0000256" key="1">
    <source>
        <dbReference type="ARBA" id="ARBA00004651"/>
    </source>
</evidence>
<comment type="pathway">
    <text evidence="9">Protein modification; lipoprotein biosynthesis (N-acyl transfer).</text>
</comment>
<keyword evidence="7 9" id="KW-0472">Membrane</keyword>
<dbReference type="GO" id="GO:0016410">
    <property type="term" value="F:N-acyltransferase activity"/>
    <property type="evidence" value="ECO:0007669"/>
    <property type="project" value="UniProtKB-UniRule"/>
</dbReference>
<evidence type="ECO:0000313" key="12">
    <source>
        <dbReference type="EMBL" id="WQG88661.1"/>
    </source>
</evidence>
<dbReference type="InterPro" id="IPR036526">
    <property type="entry name" value="C-N_Hydrolase_sf"/>
</dbReference>
<feature type="transmembrane region" description="Helical" evidence="9">
    <location>
        <begin position="505"/>
        <end position="524"/>
    </location>
</feature>
<dbReference type="Pfam" id="PF20154">
    <property type="entry name" value="LNT_N"/>
    <property type="match status" value="1"/>
</dbReference>
<feature type="transmembrane region" description="Helical" evidence="9">
    <location>
        <begin position="20"/>
        <end position="39"/>
    </location>
</feature>
<keyword evidence="3 9" id="KW-1003">Cell membrane</keyword>
<dbReference type="PANTHER" id="PTHR38686:SF1">
    <property type="entry name" value="APOLIPOPROTEIN N-ACYLTRANSFERASE"/>
    <property type="match status" value="1"/>
</dbReference>
<dbReference type="RefSeq" id="WP_072362726.1">
    <property type="nucleotide sequence ID" value="NZ_CP139972.1"/>
</dbReference>
<comment type="similarity">
    <text evidence="2 9">Belongs to the CN hydrolase family. Apolipoprotein N-acyltransferase subfamily.</text>
</comment>
<dbReference type="OrthoDB" id="9804277at2"/>
<evidence type="ECO:0000259" key="10">
    <source>
        <dbReference type="PROSITE" id="PS50263"/>
    </source>
</evidence>
<comment type="catalytic activity">
    <reaction evidence="9">
        <text>N-terminal S-1,2-diacyl-sn-glyceryl-L-cysteinyl-[lipoprotein] + a glycerophospholipid = N-acyl-S-1,2-diacyl-sn-glyceryl-L-cysteinyl-[lipoprotein] + a 2-acyl-sn-glycero-3-phospholipid + H(+)</text>
        <dbReference type="Rhea" id="RHEA:48228"/>
        <dbReference type="Rhea" id="RHEA-COMP:14681"/>
        <dbReference type="Rhea" id="RHEA-COMP:14684"/>
        <dbReference type="ChEBI" id="CHEBI:15378"/>
        <dbReference type="ChEBI" id="CHEBI:136912"/>
        <dbReference type="ChEBI" id="CHEBI:140656"/>
        <dbReference type="ChEBI" id="CHEBI:140657"/>
        <dbReference type="ChEBI" id="CHEBI:140660"/>
        <dbReference type="EC" id="2.3.1.269"/>
    </reaction>
</comment>
<dbReference type="PROSITE" id="PS50263">
    <property type="entry name" value="CN_HYDROLASE"/>
    <property type="match status" value="1"/>
</dbReference>
<keyword evidence="14" id="KW-1185">Reference proteome</keyword>
<dbReference type="HAMAP" id="MF_01148">
    <property type="entry name" value="Lnt"/>
    <property type="match status" value="1"/>
</dbReference>
<dbReference type="InterPro" id="IPR003010">
    <property type="entry name" value="C-N_Hydrolase"/>
</dbReference>
<feature type="domain" description="CN hydrolase" evidence="10">
    <location>
        <begin position="222"/>
        <end position="492"/>
    </location>
</feature>
<keyword evidence="5 9" id="KW-0812">Transmembrane</keyword>
<comment type="function">
    <text evidence="9">Catalyzes the phospholipid dependent N-acylation of the N-terminal cysteine of apolipoprotein, the last step in lipoprotein maturation.</text>
</comment>
<dbReference type="UniPathway" id="UPA00666"/>
<dbReference type="CDD" id="cd07571">
    <property type="entry name" value="ALP_N-acyl_transferase"/>
    <property type="match status" value="1"/>
</dbReference>
<dbReference type="InterPro" id="IPR045378">
    <property type="entry name" value="LNT_N"/>
</dbReference>
<dbReference type="EMBL" id="CP140154">
    <property type="protein sequence ID" value="WQG88661.1"/>
    <property type="molecule type" value="Genomic_DNA"/>
</dbReference>
<reference evidence="11 13" key="1">
    <citation type="submission" date="2016-11" db="EMBL/GenBank/DDBJ databases">
        <authorList>
            <person name="Jaros S."/>
            <person name="Januszkiewicz K."/>
            <person name="Wedrychowicz H."/>
        </authorList>
    </citation>
    <scope>NUCLEOTIDE SEQUENCE [LARGE SCALE GENOMIC DNA]</scope>
    <source>
        <strain evidence="11 13">DSM 784</strain>
    </source>
</reference>
<evidence type="ECO:0000313" key="13">
    <source>
        <dbReference type="Proteomes" id="UP000183788"/>
    </source>
</evidence>
<evidence type="ECO:0000256" key="9">
    <source>
        <dbReference type="HAMAP-Rule" id="MF_01148"/>
    </source>
</evidence>
<dbReference type="AlphaFoldDB" id="A0A1K1RF26"/>
<organism evidence="11 13">
    <name type="scientific">Chitinophaga sancti</name>
    <dbReference type="NCBI Taxonomy" id="1004"/>
    <lineage>
        <taxon>Bacteria</taxon>
        <taxon>Pseudomonadati</taxon>
        <taxon>Bacteroidota</taxon>
        <taxon>Chitinophagia</taxon>
        <taxon>Chitinophagales</taxon>
        <taxon>Chitinophagaceae</taxon>
        <taxon>Chitinophaga</taxon>
    </lineage>
</organism>
<dbReference type="GO" id="GO:0005886">
    <property type="term" value="C:plasma membrane"/>
    <property type="evidence" value="ECO:0007669"/>
    <property type="project" value="UniProtKB-SubCell"/>
</dbReference>
<dbReference type="GO" id="GO:0042158">
    <property type="term" value="P:lipoprotein biosynthetic process"/>
    <property type="evidence" value="ECO:0007669"/>
    <property type="project" value="UniProtKB-UniRule"/>
</dbReference>
<evidence type="ECO:0000256" key="2">
    <source>
        <dbReference type="ARBA" id="ARBA00010065"/>
    </source>
</evidence>
<dbReference type="STRING" id="1004.SAMN05661012_03726"/>
<evidence type="ECO:0000313" key="11">
    <source>
        <dbReference type="EMBL" id="SFW70553.1"/>
    </source>
</evidence>
<keyword evidence="11" id="KW-0449">Lipoprotein</keyword>